<reference evidence="2 3" key="1">
    <citation type="journal article" date="2016" name="Nat. Commun.">
        <title>Thousands of microbial genomes shed light on interconnected biogeochemical processes in an aquifer system.</title>
        <authorList>
            <person name="Anantharaman K."/>
            <person name="Brown C.T."/>
            <person name="Hug L.A."/>
            <person name="Sharon I."/>
            <person name="Castelle C.J."/>
            <person name="Probst A.J."/>
            <person name="Thomas B.C."/>
            <person name="Singh A."/>
            <person name="Wilkins M.J."/>
            <person name="Karaoz U."/>
            <person name="Brodie E.L."/>
            <person name="Williams K.H."/>
            <person name="Hubbard S.S."/>
            <person name="Banfield J.F."/>
        </authorList>
    </citation>
    <scope>NUCLEOTIDE SEQUENCE [LARGE SCALE GENOMIC DNA]</scope>
</reference>
<dbReference type="SUPFAM" id="SSF143011">
    <property type="entry name" value="RelE-like"/>
    <property type="match status" value="1"/>
</dbReference>
<dbReference type="Gene3D" id="3.30.2310.20">
    <property type="entry name" value="RelE-like"/>
    <property type="match status" value="1"/>
</dbReference>
<sequence>MYTILQTSSARRQYKKLPRDVAENVAKLFTGEFAEDPFSSTLDIVKLKVPISGYRIRAGDYRILYTVEKKQITVYSIKHRKDAYRR</sequence>
<dbReference type="InterPro" id="IPR052747">
    <property type="entry name" value="TA_system_RelE_toxin"/>
</dbReference>
<dbReference type="Proteomes" id="UP000177372">
    <property type="component" value="Unassembled WGS sequence"/>
</dbReference>
<proteinExistence type="predicted"/>
<dbReference type="Pfam" id="PF05016">
    <property type="entry name" value="ParE_toxin"/>
    <property type="match status" value="1"/>
</dbReference>
<evidence type="ECO:0000313" key="2">
    <source>
        <dbReference type="EMBL" id="OGG79810.1"/>
    </source>
</evidence>
<keyword evidence="1" id="KW-1277">Toxin-antitoxin system</keyword>
<evidence type="ECO:0000313" key="3">
    <source>
        <dbReference type="Proteomes" id="UP000177372"/>
    </source>
</evidence>
<gene>
    <name evidence="2" type="ORF">A3A39_00895</name>
</gene>
<dbReference type="PANTHER" id="PTHR38813">
    <property type="match status" value="1"/>
</dbReference>
<dbReference type="InterPro" id="IPR007712">
    <property type="entry name" value="RelE/ParE_toxin"/>
</dbReference>
<dbReference type="EMBL" id="MFLZ01000018">
    <property type="protein sequence ID" value="OGG79810.1"/>
    <property type="molecule type" value="Genomic_DNA"/>
</dbReference>
<evidence type="ECO:0008006" key="4">
    <source>
        <dbReference type="Google" id="ProtNLM"/>
    </source>
</evidence>
<name>A0A1F6F1T7_9BACT</name>
<comment type="caution">
    <text evidence="2">The sequence shown here is derived from an EMBL/GenBank/DDBJ whole genome shotgun (WGS) entry which is preliminary data.</text>
</comment>
<dbReference type="PANTHER" id="PTHR38813:SF1">
    <property type="entry name" value="TOXIN RELE1-RELATED"/>
    <property type="match status" value="1"/>
</dbReference>
<dbReference type="STRING" id="1798512.A3A39_00895"/>
<evidence type="ECO:0000256" key="1">
    <source>
        <dbReference type="ARBA" id="ARBA00022649"/>
    </source>
</evidence>
<protein>
    <recommendedName>
        <fullName evidence="4">Plasmid stabilization protein</fullName>
    </recommendedName>
</protein>
<dbReference type="InterPro" id="IPR035093">
    <property type="entry name" value="RelE/ParE_toxin_dom_sf"/>
</dbReference>
<organism evidence="2 3">
    <name type="scientific">Candidatus Kaiserbacteria bacterium RIFCSPLOWO2_01_FULL_54_13</name>
    <dbReference type="NCBI Taxonomy" id="1798512"/>
    <lineage>
        <taxon>Bacteria</taxon>
        <taxon>Candidatus Kaiseribacteriota</taxon>
    </lineage>
</organism>
<accession>A0A1F6F1T7</accession>
<dbReference type="AlphaFoldDB" id="A0A1F6F1T7"/>